<keyword evidence="3" id="KW-1003">Cell membrane</keyword>
<proteinExistence type="inferred from homology"/>
<evidence type="ECO:0000256" key="3">
    <source>
        <dbReference type="ARBA" id="ARBA00022475"/>
    </source>
</evidence>
<evidence type="ECO:0000256" key="6">
    <source>
        <dbReference type="ARBA" id="ARBA00023136"/>
    </source>
</evidence>
<dbReference type="CDD" id="cd06261">
    <property type="entry name" value="TM_PBP2"/>
    <property type="match status" value="1"/>
</dbReference>
<comment type="similarity">
    <text evidence="7">Belongs to the binding-protein-dependent transport system permease family.</text>
</comment>
<feature type="transmembrane region" description="Helical" evidence="7">
    <location>
        <begin position="228"/>
        <end position="249"/>
    </location>
</feature>
<keyword evidence="2 7" id="KW-0813">Transport</keyword>
<dbReference type="PROSITE" id="PS50928">
    <property type="entry name" value="ABC_TM1"/>
    <property type="match status" value="1"/>
</dbReference>
<organism evidence="9">
    <name type="scientific">uncultured Thermomicrobiales bacterium</name>
    <dbReference type="NCBI Taxonomy" id="1645740"/>
    <lineage>
        <taxon>Bacteria</taxon>
        <taxon>Pseudomonadati</taxon>
        <taxon>Thermomicrobiota</taxon>
        <taxon>Thermomicrobia</taxon>
        <taxon>Thermomicrobiales</taxon>
        <taxon>environmental samples</taxon>
    </lineage>
</organism>
<feature type="transmembrane region" description="Helical" evidence="7">
    <location>
        <begin position="132"/>
        <end position="151"/>
    </location>
</feature>
<comment type="subcellular location">
    <subcellularLocation>
        <location evidence="1 7">Cell membrane</location>
        <topology evidence="1 7">Multi-pass membrane protein</topology>
    </subcellularLocation>
</comment>
<feature type="domain" description="ABC transmembrane type-1" evidence="8">
    <location>
        <begin position="66"/>
        <end position="246"/>
    </location>
</feature>
<accession>A0A6J4U9V4</accession>
<dbReference type="PANTHER" id="PTHR30151">
    <property type="entry name" value="ALKANE SULFONATE ABC TRANSPORTER-RELATED, MEMBRANE SUBUNIT"/>
    <property type="match status" value="1"/>
</dbReference>
<evidence type="ECO:0000313" key="9">
    <source>
        <dbReference type="EMBL" id="CAA9542012.1"/>
    </source>
</evidence>
<protein>
    <submittedName>
        <fullName evidence="9">Hydroxymethylpyrimidine ABC transporter, transmembrane component</fullName>
    </submittedName>
</protein>
<evidence type="ECO:0000256" key="7">
    <source>
        <dbReference type="RuleBase" id="RU363032"/>
    </source>
</evidence>
<evidence type="ECO:0000256" key="1">
    <source>
        <dbReference type="ARBA" id="ARBA00004651"/>
    </source>
</evidence>
<dbReference type="Gene3D" id="1.10.3720.10">
    <property type="entry name" value="MetI-like"/>
    <property type="match status" value="1"/>
</dbReference>
<evidence type="ECO:0000256" key="2">
    <source>
        <dbReference type="ARBA" id="ARBA00022448"/>
    </source>
</evidence>
<keyword evidence="5 7" id="KW-1133">Transmembrane helix</keyword>
<keyword evidence="6 7" id="KW-0472">Membrane</keyword>
<evidence type="ECO:0000256" key="4">
    <source>
        <dbReference type="ARBA" id="ARBA00022692"/>
    </source>
</evidence>
<sequence>MPPVPSPTPLAGGTGRWLAPGGLVAAGLVVWEAAVRTAETPTWLLPAPSVVARTLWIDRGLLAGHATVTLAEIGIGFALALVLGVLLGAAIDASVVLARALYPLVVASQTVPIPALSPLLLIWLGHGLGPKVVVTALVAFFPIVVGTVDGLRATDREVLALLRSLGAGRWARFRLARLPQALPSVFSGARVAVAVSVIGAVFGELVGAEAGLGYLLTRSTAQFQTARVFAAIVVLSAIGIGLFALVALAERVLLPWRRWTTDDGTR</sequence>
<feature type="transmembrane region" description="Helical" evidence="7">
    <location>
        <begin position="191"/>
        <end position="216"/>
    </location>
</feature>
<dbReference type="InterPro" id="IPR035906">
    <property type="entry name" value="MetI-like_sf"/>
</dbReference>
<feature type="transmembrane region" description="Helical" evidence="7">
    <location>
        <begin position="101"/>
        <end position="126"/>
    </location>
</feature>
<keyword evidence="4 7" id="KW-0812">Transmembrane</keyword>
<reference evidence="9" key="1">
    <citation type="submission" date="2020-02" db="EMBL/GenBank/DDBJ databases">
        <authorList>
            <person name="Meier V. D."/>
        </authorList>
    </citation>
    <scope>NUCLEOTIDE SEQUENCE</scope>
    <source>
        <strain evidence="9">AVDCRST_MAG19</strain>
    </source>
</reference>
<evidence type="ECO:0000256" key="5">
    <source>
        <dbReference type="ARBA" id="ARBA00022989"/>
    </source>
</evidence>
<dbReference type="EMBL" id="CADCWL010000001">
    <property type="protein sequence ID" value="CAA9542012.1"/>
    <property type="molecule type" value="Genomic_DNA"/>
</dbReference>
<dbReference type="Pfam" id="PF00528">
    <property type="entry name" value="BPD_transp_1"/>
    <property type="match status" value="1"/>
</dbReference>
<dbReference type="AlphaFoldDB" id="A0A6J4U9V4"/>
<dbReference type="PANTHER" id="PTHR30151:SF20">
    <property type="entry name" value="ABC TRANSPORTER PERMEASE PROTEIN HI_0355-RELATED"/>
    <property type="match status" value="1"/>
</dbReference>
<dbReference type="SUPFAM" id="SSF161098">
    <property type="entry name" value="MetI-like"/>
    <property type="match status" value="1"/>
</dbReference>
<feature type="transmembrane region" description="Helical" evidence="7">
    <location>
        <begin position="68"/>
        <end position="89"/>
    </location>
</feature>
<dbReference type="GO" id="GO:0005886">
    <property type="term" value="C:plasma membrane"/>
    <property type="evidence" value="ECO:0007669"/>
    <property type="project" value="UniProtKB-SubCell"/>
</dbReference>
<name>A0A6J4U9V4_9BACT</name>
<dbReference type="InterPro" id="IPR000515">
    <property type="entry name" value="MetI-like"/>
</dbReference>
<gene>
    <name evidence="9" type="ORF">AVDCRST_MAG19-1610</name>
</gene>
<dbReference type="GO" id="GO:0055085">
    <property type="term" value="P:transmembrane transport"/>
    <property type="evidence" value="ECO:0007669"/>
    <property type="project" value="InterPro"/>
</dbReference>
<evidence type="ECO:0000259" key="8">
    <source>
        <dbReference type="PROSITE" id="PS50928"/>
    </source>
</evidence>